<accession>A0ABP7SPJ2</accession>
<evidence type="ECO:0000313" key="2">
    <source>
        <dbReference type="Proteomes" id="UP001500456"/>
    </source>
</evidence>
<dbReference type="EMBL" id="BAAAZX010000022">
    <property type="protein sequence ID" value="GAA4014677.1"/>
    <property type="molecule type" value="Genomic_DNA"/>
</dbReference>
<dbReference type="Proteomes" id="UP001500456">
    <property type="component" value="Unassembled WGS sequence"/>
</dbReference>
<comment type="caution">
    <text evidence="1">The sequence shown here is derived from an EMBL/GenBank/DDBJ whole genome shotgun (WGS) entry which is preliminary data.</text>
</comment>
<organism evidence="1 2">
    <name type="scientific">Streptomyces plumbiresistens</name>
    <dbReference type="NCBI Taxonomy" id="511811"/>
    <lineage>
        <taxon>Bacteria</taxon>
        <taxon>Bacillati</taxon>
        <taxon>Actinomycetota</taxon>
        <taxon>Actinomycetes</taxon>
        <taxon>Kitasatosporales</taxon>
        <taxon>Streptomycetaceae</taxon>
        <taxon>Streptomyces</taxon>
    </lineage>
</organism>
<protein>
    <submittedName>
        <fullName evidence="1">Uncharacterized protein</fullName>
    </submittedName>
</protein>
<keyword evidence="2" id="KW-1185">Reference proteome</keyword>
<proteinExistence type="predicted"/>
<sequence length="73" mass="7739">MGSSANVPYAEEPTRPELGRIVGPWICDPLPPPPIHPHSRDCRARPAPAAREGIAEVNGAYDQVLALLSSAKA</sequence>
<gene>
    <name evidence="1" type="ORF">GCM10022232_66870</name>
</gene>
<reference evidence="2" key="1">
    <citation type="journal article" date="2019" name="Int. J. Syst. Evol. Microbiol.">
        <title>The Global Catalogue of Microorganisms (GCM) 10K type strain sequencing project: providing services to taxonomists for standard genome sequencing and annotation.</title>
        <authorList>
            <consortium name="The Broad Institute Genomics Platform"/>
            <consortium name="The Broad Institute Genome Sequencing Center for Infectious Disease"/>
            <person name="Wu L."/>
            <person name="Ma J."/>
        </authorList>
    </citation>
    <scope>NUCLEOTIDE SEQUENCE [LARGE SCALE GENOMIC DNA]</scope>
    <source>
        <strain evidence="2">JCM 16924</strain>
    </source>
</reference>
<evidence type="ECO:0000313" key="1">
    <source>
        <dbReference type="EMBL" id="GAA4014677.1"/>
    </source>
</evidence>
<name>A0ABP7SPJ2_9ACTN</name>